<keyword evidence="6" id="KW-1185">Reference proteome</keyword>
<proteinExistence type="predicted"/>
<evidence type="ECO:0000313" key="5">
    <source>
        <dbReference type="EnsemblMetazoa" id="G23770.1:cds"/>
    </source>
</evidence>
<organism evidence="5 6">
    <name type="scientific">Magallana gigas</name>
    <name type="common">Pacific oyster</name>
    <name type="synonym">Crassostrea gigas</name>
    <dbReference type="NCBI Taxonomy" id="29159"/>
    <lineage>
        <taxon>Eukaryota</taxon>
        <taxon>Metazoa</taxon>
        <taxon>Spiralia</taxon>
        <taxon>Lophotrochozoa</taxon>
        <taxon>Mollusca</taxon>
        <taxon>Bivalvia</taxon>
        <taxon>Autobranchia</taxon>
        <taxon>Pteriomorphia</taxon>
        <taxon>Ostreida</taxon>
        <taxon>Ostreoidea</taxon>
        <taxon>Ostreidae</taxon>
        <taxon>Magallana</taxon>
    </lineage>
</organism>
<feature type="domain" description="Novel STAND NTPase 3" evidence="4">
    <location>
        <begin position="248"/>
        <end position="368"/>
    </location>
</feature>
<evidence type="ECO:0000256" key="3">
    <source>
        <dbReference type="SAM" id="SignalP"/>
    </source>
</evidence>
<dbReference type="InterPro" id="IPR027417">
    <property type="entry name" value="P-loop_NTPase"/>
</dbReference>
<dbReference type="EnsemblMetazoa" id="G23770.1">
    <property type="protein sequence ID" value="G23770.1:cds"/>
    <property type="gene ID" value="G23770"/>
</dbReference>
<evidence type="ECO:0000256" key="1">
    <source>
        <dbReference type="SAM" id="MobiDB-lite"/>
    </source>
</evidence>
<protein>
    <recommendedName>
        <fullName evidence="4">Novel STAND NTPase 3 domain-containing protein</fullName>
    </recommendedName>
</protein>
<dbReference type="SUPFAM" id="SSF52540">
    <property type="entry name" value="P-loop containing nucleoside triphosphate hydrolases"/>
    <property type="match status" value="2"/>
</dbReference>
<dbReference type="Proteomes" id="UP000005408">
    <property type="component" value="Unassembled WGS sequence"/>
</dbReference>
<name>A0A8W8KJN8_MAGGI</name>
<keyword evidence="2" id="KW-0472">Membrane</keyword>
<evidence type="ECO:0000313" key="6">
    <source>
        <dbReference type="Proteomes" id="UP000005408"/>
    </source>
</evidence>
<sequence length="642" mass="73470">MWSFRIVVLLCTVFVTSGVTFEYRIRCPDTAEKWQENSESYICDGDSVYHCMQNREGRYVVFCASSIWIQPDYCPEFNSRASAIDVILCPGEPERCPETVYLSNAVYQFPSCYRPESSFRITTLLPATAKTTTWNPTLSTNVSQIPRVHNENDGSVRGMVVSIIIGVIVPFAVLGFLCFCFKHRKRETSKAIPKYELNMQPLFIEEETSLLKSEDDRHTENQEIFKVDEQTNSEIKDTVGEKKPEDLFCKPKDYNKVVDTIKSDGVTLLIGKSGSGKTTMASFLAKTEFKEYKTTYMKPKETNVPKVNKEKTLILWDDCLGVWNTTNRTDDRVFESLIRLIQLVKDNSEKMKAIVCIDSSSVDENQLNKLKDDVFCSDLDKSYESQLEKEHFRYFLNLKIPVVRVSADVGFPLLVHLIKIGFCAQEESSSSRLLEEPVAYIRDDIDSILVKQSVDYVTLIYAISNSSTIHLKKTNRKLLYKIQRECHGILHRKTDDTHPSSDSEAEENTTEGTCEKADHNRNINNDSTEGSREEVGSEGSENLKLNNRTSFFDKIQVKGTEKGNVTKHMKIHITDNLLRYLVVSDKTSVFKFRHRFLAGCILRYHIEHVGRETVLMEGPEEVRTAVEHLSEIYQEQSKNTSC</sequence>
<feature type="compositionally biased region" description="Basic and acidic residues" evidence="1">
    <location>
        <begin position="491"/>
        <end position="501"/>
    </location>
</feature>
<feature type="region of interest" description="Disordered" evidence="1">
    <location>
        <begin position="491"/>
        <end position="540"/>
    </location>
</feature>
<accession>A0A8W8KJN8</accession>
<dbReference type="Gene3D" id="3.40.50.300">
    <property type="entry name" value="P-loop containing nucleotide triphosphate hydrolases"/>
    <property type="match status" value="1"/>
</dbReference>
<dbReference type="InterPro" id="IPR049050">
    <property type="entry name" value="nSTAND3"/>
</dbReference>
<evidence type="ECO:0000259" key="4">
    <source>
        <dbReference type="Pfam" id="PF20720"/>
    </source>
</evidence>
<keyword evidence="3" id="KW-0732">Signal</keyword>
<dbReference type="AlphaFoldDB" id="A0A8W8KJN8"/>
<feature type="transmembrane region" description="Helical" evidence="2">
    <location>
        <begin position="159"/>
        <end position="181"/>
    </location>
</feature>
<keyword evidence="2" id="KW-0812">Transmembrane</keyword>
<dbReference type="Pfam" id="PF20720">
    <property type="entry name" value="nSTAND3"/>
    <property type="match status" value="1"/>
</dbReference>
<reference evidence="5" key="1">
    <citation type="submission" date="2022-08" db="UniProtKB">
        <authorList>
            <consortium name="EnsemblMetazoa"/>
        </authorList>
    </citation>
    <scope>IDENTIFICATION</scope>
    <source>
        <strain evidence="5">05x7-T-G4-1.051#20</strain>
    </source>
</reference>
<feature type="chain" id="PRO_5036459415" description="Novel STAND NTPase 3 domain-containing protein" evidence="3">
    <location>
        <begin position="19"/>
        <end position="642"/>
    </location>
</feature>
<feature type="signal peptide" evidence="3">
    <location>
        <begin position="1"/>
        <end position="18"/>
    </location>
</feature>
<evidence type="ECO:0000256" key="2">
    <source>
        <dbReference type="SAM" id="Phobius"/>
    </source>
</evidence>
<keyword evidence="2" id="KW-1133">Transmembrane helix</keyword>